<dbReference type="PANTHER" id="PTHR12110">
    <property type="entry name" value="HYDROXYPYRUVATE ISOMERASE"/>
    <property type="match status" value="1"/>
</dbReference>
<dbReference type="InterPro" id="IPR050312">
    <property type="entry name" value="IolE/XylAMocC-like"/>
</dbReference>
<dbReference type="Proteomes" id="UP001626603">
    <property type="component" value="Chromosome"/>
</dbReference>
<sequence>MQELGCSTWCLMDRELPEVLETLSARTDTVEILSEAAHDILYCSEACFSFDLRYTVHSPTADINIASCREPIRQASLGLLREVCRAAGEIGAGCVVVHPGFSPWIELLDRSYLALQQSLGDLSAIQEEYGVPVAVENMGSWKVCHFRDPSFLPVLQEAGLSFCLDLGHANLNGALDEFLAIGKPLHVHLHNNDGSDDSHQALGHGNIDLSRVLPLLPRNASRIVEVQTLEAYDESIRFMAEMGKGGPDCRECTGDGNNG</sequence>
<protein>
    <submittedName>
        <fullName evidence="2">Sugar phosphate isomerase/epimerase family protein</fullName>
    </submittedName>
</protein>
<keyword evidence="3" id="KW-1185">Reference proteome</keyword>
<dbReference type="SUPFAM" id="SSF51658">
    <property type="entry name" value="Xylose isomerase-like"/>
    <property type="match status" value="1"/>
</dbReference>
<dbReference type="Gene3D" id="3.20.20.150">
    <property type="entry name" value="Divalent-metal-dependent TIM barrel enzymes"/>
    <property type="match status" value="1"/>
</dbReference>
<accession>A0ABD8A8L1</accession>
<keyword evidence="2" id="KW-0413">Isomerase</keyword>
<dbReference type="InterPro" id="IPR013022">
    <property type="entry name" value="Xyl_isomerase-like_TIM-brl"/>
</dbReference>
<dbReference type="AlphaFoldDB" id="A0ABD8A8L1"/>
<dbReference type="InterPro" id="IPR036237">
    <property type="entry name" value="Xyl_isomerase-like_sf"/>
</dbReference>
<dbReference type="PANTHER" id="PTHR12110:SF21">
    <property type="entry name" value="XYLOSE ISOMERASE-LIKE TIM BARREL DOMAIN-CONTAINING PROTEIN"/>
    <property type="match status" value="1"/>
</dbReference>
<evidence type="ECO:0000313" key="3">
    <source>
        <dbReference type="Proteomes" id="UP001626603"/>
    </source>
</evidence>
<organism evidence="2 3">
    <name type="scientific">Methanoculleus palmolei</name>
    <dbReference type="NCBI Taxonomy" id="72612"/>
    <lineage>
        <taxon>Archaea</taxon>
        <taxon>Methanobacteriati</taxon>
        <taxon>Methanobacteriota</taxon>
        <taxon>Stenosarchaea group</taxon>
        <taxon>Methanomicrobia</taxon>
        <taxon>Methanomicrobiales</taxon>
        <taxon>Methanomicrobiaceae</taxon>
        <taxon>Methanoculleus</taxon>
    </lineage>
</organism>
<dbReference type="GO" id="GO:0016853">
    <property type="term" value="F:isomerase activity"/>
    <property type="evidence" value="ECO:0007669"/>
    <property type="project" value="UniProtKB-KW"/>
</dbReference>
<evidence type="ECO:0000313" key="2">
    <source>
        <dbReference type="EMBL" id="WOX55378.1"/>
    </source>
</evidence>
<reference evidence="2 3" key="1">
    <citation type="submission" date="2023-10" db="EMBL/GenBank/DDBJ databases">
        <title>The complete genome sequence of Methanoculleus palmolei DSM 4273.</title>
        <authorList>
            <person name="Lai S.-J."/>
            <person name="You Y.-T."/>
            <person name="Chen S.-C."/>
        </authorList>
    </citation>
    <scope>NUCLEOTIDE SEQUENCE [LARGE SCALE GENOMIC DNA]</scope>
    <source>
        <strain evidence="2 3">DSM 4273</strain>
    </source>
</reference>
<proteinExistence type="predicted"/>
<dbReference type="Pfam" id="PF01261">
    <property type="entry name" value="AP_endonuc_2"/>
    <property type="match status" value="1"/>
</dbReference>
<feature type="domain" description="Xylose isomerase-like TIM barrel" evidence="1">
    <location>
        <begin position="37"/>
        <end position="241"/>
    </location>
</feature>
<name>A0ABD8A8L1_9EURY</name>
<dbReference type="EMBL" id="CP137641">
    <property type="protein sequence ID" value="WOX55378.1"/>
    <property type="molecule type" value="Genomic_DNA"/>
</dbReference>
<gene>
    <name evidence="2" type="ORF">R6Y95_07870</name>
</gene>
<evidence type="ECO:0000259" key="1">
    <source>
        <dbReference type="Pfam" id="PF01261"/>
    </source>
</evidence>